<dbReference type="InParanoid" id="A0A263D9B9"/>
<dbReference type="InterPro" id="IPR007569">
    <property type="entry name" value="DUF559"/>
</dbReference>
<dbReference type="AlphaFoldDB" id="A0A263D9B9"/>
<dbReference type="Proteomes" id="UP000242444">
    <property type="component" value="Unassembled WGS sequence"/>
</dbReference>
<comment type="caution">
    <text evidence="2">The sequence shown here is derived from an EMBL/GenBank/DDBJ whole genome shotgun (WGS) entry which is preliminary data.</text>
</comment>
<keyword evidence="3" id="KW-1185">Reference proteome</keyword>
<protein>
    <recommendedName>
        <fullName evidence="1">DUF559 domain-containing protein</fullName>
    </recommendedName>
</protein>
<dbReference type="InterPro" id="IPR011335">
    <property type="entry name" value="Restrct_endonuc-II-like"/>
</dbReference>
<name>A0A263D9B9_9PSEU</name>
<dbReference type="SUPFAM" id="SSF52980">
    <property type="entry name" value="Restriction endonuclease-like"/>
    <property type="match status" value="1"/>
</dbReference>
<evidence type="ECO:0000259" key="1">
    <source>
        <dbReference type="Pfam" id="PF04480"/>
    </source>
</evidence>
<evidence type="ECO:0000313" key="3">
    <source>
        <dbReference type="Proteomes" id="UP000242444"/>
    </source>
</evidence>
<sequence>MLPVVTEIRTIPNGVCLRTSAAARLGRHRLRSALRHGELVPLWPRVVVARDRIADPKTLATSAILSIGRGAIIVRETAAFLHGCTSAEPTPVHVQVPYDRSPKRRNGIVVHQGSVEPEDVVVHEGVPLAALDLVLADLLCTGRPRRALGYLDHALRNRPVDERDELTAAVAARLAARADRRGTVNASILLGIADGRRESPAESSLCVIVHDAGFPPPESQYTIHNLDGRELYRLDFAWPELRIALEYDGYEAHEGRATQDAAREQDLTRRGWLVVRATATDLADPMRLVAELRRSFDQRLTGRA</sequence>
<dbReference type="EMBL" id="NKYE01000001">
    <property type="protein sequence ID" value="OZM75053.1"/>
    <property type="molecule type" value="Genomic_DNA"/>
</dbReference>
<gene>
    <name evidence="2" type="ORF">CFN78_02410</name>
</gene>
<reference evidence="2 3" key="1">
    <citation type="submission" date="2017-07" db="EMBL/GenBank/DDBJ databases">
        <title>Amycolatopsis antarcticus sp. nov., isolated from the surface of an Antarcticus brown macroalga.</title>
        <authorList>
            <person name="Wang J."/>
            <person name="Leiva S."/>
            <person name="Huang J."/>
            <person name="Huang Y."/>
        </authorList>
    </citation>
    <scope>NUCLEOTIDE SEQUENCE [LARGE SCALE GENOMIC DNA]</scope>
    <source>
        <strain evidence="2 3">AU-G6</strain>
    </source>
</reference>
<dbReference type="Pfam" id="PF04480">
    <property type="entry name" value="DUF559"/>
    <property type="match status" value="1"/>
</dbReference>
<evidence type="ECO:0000313" key="2">
    <source>
        <dbReference type="EMBL" id="OZM75053.1"/>
    </source>
</evidence>
<organism evidence="2 3">
    <name type="scientific">Amycolatopsis antarctica</name>
    <dbReference type="NCBI Taxonomy" id="1854586"/>
    <lineage>
        <taxon>Bacteria</taxon>
        <taxon>Bacillati</taxon>
        <taxon>Actinomycetota</taxon>
        <taxon>Actinomycetes</taxon>
        <taxon>Pseudonocardiales</taxon>
        <taxon>Pseudonocardiaceae</taxon>
        <taxon>Amycolatopsis</taxon>
    </lineage>
</organism>
<dbReference type="OrthoDB" id="3173471at2"/>
<feature type="domain" description="DUF559" evidence="1">
    <location>
        <begin position="232"/>
        <end position="282"/>
    </location>
</feature>
<accession>A0A263D9B9</accession>
<dbReference type="Gene3D" id="3.40.960.10">
    <property type="entry name" value="VSR Endonuclease"/>
    <property type="match status" value="1"/>
</dbReference>
<proteinExistence type="predicted"/>